<evidence type="ECO:0000256" key="7">
    <source>
        <dbReference type="SAM" id="MobiDB-lite"/>
    </source>
</evidence>
<dbReference type="EMBL" id="CAMXCT030000990">
    <property type="protein sequence ID" value="CAL4772731.1"/>
    <property type="molecule type" value="Genomic_DNA"/>
</dbReference>
<evidence type="ECO:0000313" key="10">
    <source>
        <dbReference type="EMBL" id="CAL4772731.1"/>
    </source>
</evidence>
<dbReference type="GO" id="GO:0007548">
    <property type="term" value="P:sex differentiation"/>
    <property type="evidence" value="ECO:0007669"/>
    <property type="project" value="UniProtKB-KW"/>
</dbReference>
<dbReference type="Proteomes" id="UP001152797">
    <property type="component" value="Unassembled WGS sequence"/>
</dbReference>
<comment type="function">
    <text evidence="1">JanA and janB regulate somatic sex differentiation.</text>
</comment>
<dbReference type="AlphaFoldDB" id="A0A9P1C5E2"/>
<dbReference type="GO" id="GO:0101006">
    <property type="term" value="F:protein histidine phosphatase activity"/>
    <property type="evidence" value="ECO:0007669"/>
    <property type="project" value="TreeGrafter"/>
</dbReference>
<evidence type="ECO:0000313" key="11">
    <source>
        <dbReference type="Proteomes" id="UP001152797"/>
    </source>
</evidence>
<dbReference type="SUPFAM" id="SSF143724">
    <property type="entry name" value="PHP14-like"/>
    <property type="match status" value="1"/>
</dbReference>
<evidence type="ECO:0000256" key="2">
    <source>
        <dbReference type="ARBA" id="ARBA00010971"/>
    </source>
</evidence>
<dbReference type="GO" id="GO:0030154">
    <property type="term" value="P:cell differentiation"/>
    <property type="evidence" value="ECO:0007669"/>
    <property type="project" value="UniProtKB-KW"/>
</dbReference>
<dbReference type="PANTHER" id="PTHR12258:SF5">
    <property type="entry name" value="BCDNA.GH02250-RELATED"/>
    <property type="match status" value="1"/>
</dbReference>
<evidence type="ECO:0000256" key="5">
    <source>
        <dbReference type="PIRSR" id="PIRSR607702-1"/>
    </source>
</evidence>
<keyword evidence="4" id="KW-0726">Sexual differentiation</keyword>
<dbReference type="Pfam" id="PF05005">
    <property type="entry name" value="Ocnus"/>
    <property type="match status" value="1"/>
</dbReference>
<organism evidence="8">
    <name type="scientific">Cladocopium goreaui</name>
    <dbReference type="NCBI Taxonomy" id="2562237"/>
    <lineage>
        <taxon>Eukaryota</taxon>
        <taxon>Sar</taxon>
        <taxon>Alveolata</taxon>
        <taxon>Dinophyceae</taxon>
        <taxon>Suessiales</taxon>
        <taxon>Symbiodiniaceae</taxon>
        <taxon>Cladocopium</taxon>
    </lineage>
</organism>
<feature type="active site" description="Proton acceptor" evidence="5">
    <location>
        <position position="76"/>
    </location>
</feature>
<proteinExistence type="inferred from homology"/>
<dbReference type="Gene3D" id="3.50.20.20">
    <property type="entry name" value="Janus/Ocnus"/>
    <property type="match status" value="1"/>
</dbReference>
<gene>
    <name evidence="8" type="ORF">C1SCF055_LOCUS12869</name>
</gene>
<comment type="similarity">
    <text evidence="2">Belongs to the janus family.</text>
</comment>
<dbReference type="GO" id="GO:0005829">
    <property type="term" value="C:cytosol"/>
    <property type="evidence" value="ECO:0007669"/>
    <property type="project" value="TreeGrafter"/>
</dbReference>
<evidence type="ECO:0000313" key="9">
    <source>
        <dbReference type="EMBL" id="CAL1138794.1"/>
    </source>
</evidence>
<dbReference type="EMBL" id="CAMXCT020000990">
    <property type="protein sequence ID" value="CAL1138794.1"/>
    <property type="molecule type" value="Genomic_DNA"/>
</dbReference>
<sequence>MGDAGLGPTTNAADQEKASGLKESGTKVTAEGDSKTLDSFPACLVSTGVFKYVQVHAIAPDGTRKVIVRAAPGSFHADVAEPLCEELREKGLRYEIPGGGRIRRDDDNKEIEIYGHSKGFGMPDHSVSAAICRGHFPGYKVTHRNTGY</sequence>
<dbReference type="InterPro" id="IPR007702">
    <property type="entry name" value="Janus"/>
</dbReference>
<keyword evidence="11" id="KW-1185">Reference proteome</keyword>
<evidence type="ECO:0000313" key="8">
    <source>
        <dbReference type="EMBL" id="CAI3985419.1"/>
    </source>
</evidence>
<protein>
    <submittedName>
        <fullName evidence="10">14 kDa phosphohistidine phosphatase</fullName>
    </submittedName>
</protein>
<name>A0A9P1C5E2_9DINO</name>
<dbReference type="EMBL" id="CAMXCT010000990">
    <property type="protein sequence ID" value="CAI3985419.1"/>
    <property type="molecule type" value="Genomic_DNA"/>
</dbReference>
<keyword evidence="3" id="KW-0221">Differentiation</keyword>
<reference evidence="9" key="2">
    <citation type="submission" date="2024-04" db="EMBL/GenBank/DDBJ databases">
        <authorList>
            <person name="Chen Y."/>
            <person name="Shah S."/>
            <person name="Dougan E. K."/>
            <person name="Thang M."/>
            <person name="Chan C."/>
        </authorList>
    </citation>
    <scope>NUCLEOTIDE SEQUENCE [LARGE SCALE GENOMIC DNA]</scope>
</reference>
<evidence type="ECO:0000256" key="4">
    <source>
        <dbReference type="ARBA" id="ARBA00022928"/>
    </source>
</evidence>
<evidence type="ECO:0000256" key="1">
    <source>
        <dbReference type="ARBA" id="ARBA00002508"/>
    </source>
</evidence>
<feature type="binding site" evidence="6">
    <location>
        <position position="51"/>
    </location>
    <ligand>
        <name>substrate</name>
    </ligand>
</feature>
<dbReference type="PANTHER" id="PTHR12258">
    <property type="entry name" value="JANUS-A/JANUS-B"/>
    <property type="match status" value="1"/>
</dbReference>
<reference evidence="8" key="1">
    <citation type="submission" date="2022-10" db="EMBL/GenBank/DDBJ databases">
        <authorList>
            <person name="Chen Y."/>
            <person name="Dougan E. K."/>
            <person name="Chan C."/>
            <person name="Rhodes N."/>
            <person name="Thang M."/>
        </authorList>
    </citation>
    <scope>NUCLEOTIDE SEQUENCE</scope>
</reference>
<dbReference type="OrthoDB" id="10249612at2759"/>
<accession>A0A9P1C5E2</accession>
<evidence type="ECO:0000256" key="6">
    <source>
        <dbReference type="PIRSR" id="PIRSR607702-2"/>
    </source>
</evidence>
<feature type="region of interest" description="Disordered" evidence="7">
    <location>
        <begin position="1"/>
        <end position="32"/>
    </location>
</feature>
<comment type="caution">
    <text evidence="8">The sequence shown here is derived from an EMBL/GenBank/DDBJ whole genome shotgun (WGS) entry which is preliminary data.</text>
</comment>
<evidence type="ECO:0000256" key="3">
    <source>
        <dbReference type="ARBA" id="ARBA00022782"/>
    </source>
</evidence>
<dbReference type="InterPro" id="IPR038596">
    <property type="entry name" value="Janus_sf"/>
</dbReference>